<accession>A0AAV2QAA5</accession>
<sequence length="152" mass="17048">MMAALDPWMWLLVLLLAGNGPEGNVVAFSRLSSRPSRIIRTNYGSLRGMTVHPKHRGLAPVEVFLGVPYAAPPVGSLRFMPPMSSLRWSGVRTADRLPPVCPQKLPDVGHMREALKRFPEGRYQYLQRLLPMLSNQSEDCLFLNIYNPVPVP</sequence>
<dbReference type="AlphaFoldDB" id="A0AAV2QAA5"/>
<evidence type="ECO:0000256" key="3">
    <source>
        <dbReference type="ARBA" id="ARBA00023180"/>
    </source>
</evidence>
<keyword evidence="2 4" id="KW-0732">Signal</keyword>
<evidence type="ECO:0000256" key="2">
    <source>
        <dbReference type="ARBA" id="ARBA00022729"/>
    </source>
</evidence>
<feature type="domain" description="Carboxylesterase type B" evidence="5">
    <location>
        <begin position="36"/>
        <end position="148"/>
    </location>
</feature>
<keyword evidence="7" id="KW-1185">Reference proteome</keyword>
<keyword evidence="3" id="KW-0325">Glycoprotein</keyword>
<comment type="similarity">
    <text evidence="1">Belongs to the type-B carboxylesterase/lipase family.</text>
</comment>
<dbReference type="Gene3D" id="3.40.50.1820">
    <property type="entry name" value="alpha/beta hydrolase"/>
    <property type="match status" value="1"/>
</dbReference>
<reference evidence="6 7" key="1">
    <citation type="submission" date="2024-05" db="EMBL/GenBank/DDBJ databases">
        <authorList>
            <person name="Wallberg A."/>
        </authorList>
    </citation>
    <scope>NUCLEOTIDE SEQUENCE [LARGE SCALE GENOMIC DNA]</scope>
</reference>
<evidence type="ECO:0000259" key="5">
    <source>
        <dbReference type="Pfam" id="PF00135"/>
    </source>
</evidence>
<evidence type="ECO:0000256" key="4">
    <source>
        <dbReference type="SAM" id="SignalP"/>
    </source>
</evidence>
<evidence type="ECO:0000313" key="6">
    <source>
        <dbReference type="EMBL" id="CAL4077896.1"/>
    </source>
</evidence>
<dbReference type="InterPro" id="IPR029058">
    <property type="entry name" value="AB_hydrolase_fold"/>
</dbReference>
<dbReference type="PANTHER" id="PTHR43903">
    <property type="entry name" value="NEUROLIGIN"/>
    <property type="match status" value="1"/>
</dbReference>
<feature type="signal peptide" evidence="4">
    <location>
        <begin position="1"/>
        <end position="23"/>
    </location>
</feature>
<evidence type="ECO:0000313" key="7">
    <source>
        <dbReference type="Proteomes" id="UP001497623"/>
    </source>
</evidence>
<dbReference type="InterPro" id="IPR051093">
    <property type="entry name" value="Neuroligin/BSAL"/>
</dbReference>
<dbReference type="EMBL" id="CAXKWB010005340">
    <property type="protein sequence ID" value="CAL4077896.1"/>
    <property type="molecule type" value="Genomic_DNA"/>
</dbReference>
<name>A0AAV2QAA5_MEGNR</name>
<dbReference type="PROSITE" id="PS00941">
    <property type="entry name" value="CARBOXYLESTERASE_B_2"/>
    <property type="match status" value="1"/>
</dbReference>
<feature type="non-terminal residue" evidence="6">
    <location>
        <position position="152"/>
    </location>
</feature>
<proteinExistence type="inferred from homology"/>
<feature type="chain" id="PRO_5043875619" description="Carboxylesterase type B domain-containing protein" evidence="4">
    <location>
        <begin position="24"/>
        <end position="152"/>
    </location>
</feature>
<gene>
    <name evidence="6" type="ORF">MNOR_LOCUS10524</name>
</gene>
<dbReference type="SUPFAM" id="SSF53474">
    <property type="entry name" value="alpha/beta-Hydrolases"/>
    <property type="match status" value="1"/>
</dbReference>
<dbReference type="Pfam" id="PF00135">
    <property type="entry name" value="COesterase"/>
    <property type="match status" value="1"/>
</dbReference>
<dbReference type="InterPro" id="IPR002018">
    <property type="entry name" value="CarbesteraseB"/>
</dbReference>
<comment type="caution">
    <text evidence="6">The sequence shown here is derived from an EMBL/GenBank/DDBJ whole genome shotgun (WGS) entry which is preliminary data.</text>
</comment>
<organism evidence="6 7">
    <name type="scientific">Meganyctiphanes norvegica</name>
    <name type="common">Northern krill</name>
    <name type="synonym">Thysanopoda norvegica</name>
    <dbReference type="NCBI Taxonomy" id="48144"/>
    <lineage>
        <taxon>Eukaryota</taxon>
        <taxon>Metazoa</taxon>
        <taxon>Ecdysozoa</taxon>
        <taxon>Arthropoda</taxon>
        <taxon>Crustacea</taxon>
        <taxon>Multicrustacea</taxon>
        <taxon>Malacostraca</taxon>
        <taxon>Eumalacostraca</taxon>
        <taxon>Eucarida</taxon>
        <taxon>Euphausiacea</taxon>
        <taxon>Euphausiidae</taxon>
        <taxon>Meganyctiphanes</taxon>
    </lineage>
</organism>
<evidence type="ECO:0000256" key="1">
    <source>
        <dbReference type="ARBA" id="ARBA00005964"/>
    </source>
</evidence>
<dbReference type="InterPro" id="IPR019819">
    <property type="entry name" value="Carboxylesterase_B_CS"/>
</dbReference>
<dbReference type="Proteomes" id="UP001497623">
    <property type="component" value="Unassembled WGS sequence"/>
</dbReference>
<protein>
    <recommendedName>
        <fullName evidence="5">Carboxylesterase type B domain-containing protein</fullName>
    </recommendedName>
</protein>